<dbReference type="PANTHER" id="PTHR46363:SF1">
    <property type="entry name" value="DEOXYRIBONUCLEASE TATDN2-RELATED"/>
    <property type="match status" value="1"/>
</dbReference>
<proteinExistence type="inferred from homology"/>
<gene>
    <name evidence="3" type="ORF">DPMN_176024</name>
    <name evidence="2" type="ORF">DPMN_185936</name>
</gene>
<dbReference type="Proteomes" id="UP000828390">
    <property type="component" value="Unassembled WGS sequence"/>
</dbReference>
<protein>
    <submittedName>
        <fullName evidence="3">Uncharacterized protein</fullName>
    </submittedName>
</protein>
<accession>A0A9D4E9C6</accession>
<evidence type="ECO:0000256" key="1">
    <source>
        <dbReference type="ARBA" id="ARBA00009275"/>
    </source>
</evidence>
<organism evidence="3 4">
    <name type="scientific">Dreissena polymorpha</name>
    <name type="common">Zebra mussel</name>
    <name type="synonym">Mytilus polymorpha</name>
    <dbReference type="NCBI Taxonomy" id="45954"/>
    <lineage>
        <taxon>Eukaryota</taxon>
        <taxon>Metazoa</taxon>
        <taxon>Spiralia</taxon>
        <taxon>Lophotrochozoa</taxon>
        <taxon>Mollusca</taxon>
        <taxon>Bivalvia</taxon>
        <taxon>Autobranchia</taxon>
        <taxon>Heteroconchia</taxon>
        <taxon>Euheterodonta</taxon>
        <taxon>Imparidentia</taxon>
        <taxon>Neoheterodontei</taxon>
        <taxon>Myida</taxon>
        <taxon>Dreissenoidea</taxon>
        <taxon>Dreissenidae</taxon>
        <taxon>Dreissena</taxon>
    </lineage>
</organism>
<dbReference type="Pfam" id="PF01026">
    <property type="entry name" value="TatD_DNase"/>
    <property type="match status" value="1"/>
</dbReference>
<sequence length="132" mass="15732">MKDECGTEAYLLLLHHLKKRISCMQRIHLHCFTGYPYVLERWLEQFPETWFGFTSMAKNFDRYQRDSLNLVKEYRLLLETDAPYFTLEGQPWSSPNQIYRTTELVAELRHVSADHILSVTAENAKTLYRIKD</sequence>
<evidence type="ECO:0000313" key="3">
    <source>
        <dbReference type="EMBL" id="KAH3774641.1"/>
    </source>
</evidence>
<dbReference type="AlphaFoldDB" id="A0A9D4E9C6"/>
<comment type="caution">
    <text evidence="3">The sequence shown here is derived from an EMBL/GenBank/DDBJ whole genome shotgun (WGS) entry which is preliminary data.</text>
</comment>
<dbReference type="Gene3D" id="3.20.20.140">
    <property type="entry name" value="Metal-dependent hydrolases"/>
    <property type="match status" value="1"/>
</dbReference>
<reference evidence="3" key="2">
    <citation type="submission" date="2020-11" db="EMBL/GenBank/DDBJ databases">
        <authorList>
            <person name="McCartney M.A."/>
            <person name="Auch B."/>
            <person name="Kono T."/>
            <person name="Mallez S."/>
            <person name="Becker A."/>
            <person name="Gohl D.M."/>
            <person name="Silverstein K.A.T."/>
            <person name="Koren S."/>
            <person name="Bechman K.B."/>
            <person name="Herman A."/>
            <person name="Abrahante J.E."/>
            <person name="Garbe J."/>
        </authorList>
    </citation>
    <scope>NUCLEOTIDE SEQUENCE</scope>
    <source>
        <strain evidence="3">Duluth1</strain>
        <tissue evidence="3">Whole animal</tissue>
    </source>
</reference>
<evidence type="ECO:0000313" key="2">
    <source>
        <dbReference type="EMBL" id="KAH3751381.1"/>
    </source>
</evidence>
<dbReference type="GO" id="GO:0016788">
    <property type="term" value="F:hydrolase activity, acting on ester bonds"/>
    <property type="evidence" value="ECO:0007669"/>
    <property type="project" value="InterPro"/>
</dbReference>
<dbReference type="InterPro" id="IPR032466">
    <property type="entry name" value="Metal_Hydrolase"/>
</dbReference>
<dbReference type="EMBL" id="JAIWYP010000010">
    <property type="protein sequence ID" value="KAH3751381.1"/>
    <property type="molecule type" value="Genomic_DNA"/>
</dbReference>
<keyword evidence="4" id="KW-1185">Reference proteome</keyword>
<reference evidence="3" key="1">
    <citation type="journal article" date="2019" name="bioRxiv">
        <title>The Genome of the Zebra Mussel, Dreissena polymorpha: A Resource for Invasive Species Research.</title>
        <authorList>
            <person name="McCartney M.A."/>
            <person name="Auch B."/>
            <person name="Kono T."/>
            <person name="Mallez S."/>
            <person name="Zhang Y."/>
            <person name="Obille A."/>
            <person name="Becker A."/>
            <person name="Abrahante J.E."/>
            <person name="Garbe J."/>
            <person name="Badalamenti J.P."/>
            <person name="Herman A."/>
            <person name="Mangelson H."/>
            <person name="Liachko I."/>
            <person name="Sullivan S."/>
            <person name="Sone E.D."/>
            <person name="Koren S."/>
            <person name="Silverstein K.A.T."/>
            <person name="Beckman K.B."/>
            <person name="Gohl D.M."/>
        </authorList>
    </citation>
    <scope>NUCLEOTIDE SEQUENCE</scope>
    <source>
        <strain evidence="3">Duluth1</strain>
        <tissue evidence="3">Whole animal</tissue>
    </source>
</reference>
<comment type="similarity">
    <text evidence="1">Belongs to the metallo-dependent hydrolases superfamily. TatD-type hydrolase family.</text>
</comment>
<dbReference type="EMBL" id="JAIWYP010000009">
    <property type="protein sequence ID" value="KAH3774641.1"/>
    <property type="molecule type" value="Genomic_DNA"/>
</dbReference>
<dbReference type="SUPFAM" id="SSF51556">
    <property type="entry name" value="Metallo-dependent hydrolases"/>
    <property type="match status" value="1"/>
</dbReference>
<name>A0A9D4E9C6_DREPO</name>
<dbReference type="InterPro" id="IPR001130">
    <property type="entry name" value="TatD-like"/>
</dbReference>
<dbReference type="PANTHER" id="PTHR46363">
    <property type="entry name" value="DEOXYRIBONUCLEASE TATDN2-RELATED"/>
    <property type="match status" value="1"/>
</dbReference>
<evidence type="ECO:0000313" key="4">
    <source>
        <dbReference type="Proteomes" id="UP000828390"/>
    </source>
</evidence>